<dbReference type="Gene3D" id="3.90.190.10">
    <property type="entry name" value="Protein tyrosine phosphatase superfamily"/>
    <property type="match status" value="1"/>
</dbReference>
<keyword evidence="3" id="KW-0904">Protein phosphatase</keyword>
<reference evidence="6" key="1">
    <citation type="submission" date="2016-06" db="UniProtKB">
        <authorList>
            <consortium name="WormBaseParasite"/>
        </authorList>
    </citation>
    <scope>IDENTIFICATION</scope>
</reference>
<keyword evidence="2" id="KW-0378">Hydrolase</keyword>
<gene>
    <name evidence="4" type="ORF">GPUH_LOCUS16372</name>
</gene>
<dbReference type="AlphaFoldDB" id="A0A183E5Y1"/>
<sequence length="85" mass="9653">MHHVRYTVNPEYARMSELVPGLFISGVSDLNVENIQKHGITLIINATNEVPNVKKFGNIPRIKLWIQDIPEANMAEHFSSLIDQV</sequence>
<protein>
    <submittedName>
        <fullName evidence="6">DSPc domain-containing protein</fullName>
    </submittedName>
</protein>
<dbReference type="EMBL" id="UYRT01083663">
    <property type="protein sequence ID" value="VDN27754.1"/>
    <property type="molecule type" value="Genomic_DNA"/>
</dbReference>
<dbReference type="OrthoDB" id="285418at2759"/>
<evidence type="ECO:0000256" key="1">
    <source>
        <dbReference type="ARBA" id="ARBA00008601"/>
    </source>
</evidence>
<dbReference type="SUPFAM" id="SSF52799">
    <property type="entry name" value="(Phosphotyrosine protein) phosphatases II"/>
    <property type="match status" value="1"/>
</dbReference>
<evidence type="ECO:0000313" key="6">
    <source>
        <dbReference type="WBParaSite" id="GPUH_0001639401-mRNA-1"/>
    </source>
</evidence>
<dbReference type="WBParaSite" id="GPUH_0001639401-mRNA-1">
    <property type="protein sequence ID" value="GPUH_0001639401-mRNA-1"/>
    <property type="gene ID" value="GPUH_0001639401"/>
</dbReference>
<dbReference type="PANTHER" id="PTHR45961:SF9">
    <property type="entry name" value="DUAL SPECIFICITY PROTEIN PHOSPHATASE 14"/>
    <property type="match status" value="1"/>
</dbReference>
<keyword evidence="5" id="KW-1185">Reference proteome</keyword>
<evidence type="ECO:0000313" key="5">
    <source>
        <dbReference type="Proteomes" id="UP000271098"/>
    </source>
</evidence>
<evidence type="ECO:0000256" key="2">
    <source>
        <dbReference type="ARBA" id="ARBA00022801"/>
    </source>
</evidence>
<comment type="similarity">
    <text evidence="1">Belongs to the protein-tyrosine phosphatase family. Non-receptor class dual specificity subfamily.</text>
</comment>
<dbReference type="PANTHER" id="PTHR45961">
    <property type="entry name" value="IP21249P"/>
    <property type="match status" value="1"/>
</dbReference>
<dbReference type="Proteomes" id="UP000271098">
    <property type="component" value="Unassembled WGS sequence"/>
</dbReference>
<organism evidence="6">
    <name type="scientific">Gongylonema pulchrum</name>
    <dbReference type="NCBI Taxonomy" id="637853"/>
    <lineage>
        <taxon>Eukaryota</taxon>
        <taxon>Metazoa</taxon>
        <taxon>Ecdysozoa</taxon>
        <taxon>Nematoda</taxon>
        <taxon>Chromadorea</taxon>
        <taxon>Rhabditida</taxon>
        <taxon>Spirurina</taxon>
        <taxon>Spiruromorpha</taxon>
        <taxon>Spiruroidea</taxon>
        <taxon>Gongylonematidae</taxon>
        <taxon>Gongylonema</taxon>
    </lineage>
</organism>
<accession>A0A183E5Y1</accession>
<dbReference type="GO" id="GO:0005737">
    <property type="term" value="C:cytoplasm"/>
    <property type="evidence" value="ECO:0007669"/>
    <property type="project" value="TreeGrafter"/>
</dbReference>
<name>A0A183E5Y1_9BILA</name>
<evidence type="ECO:0000256" key="3">
    <source>
        <dbReference type="ARBA" id="ARBA00022912"/>
    </source>
</evidence>
<dbReference type="InterPro" id="IPR029021">
    <property type="entry name" value="Prot-tyrosine_phosphatase-like"/>
</dbReference>
<reference evidence="4 5" key="2">
    <citation type="submission" date="2018-11" db="EMBL/GenBank/DDBJ databases">
        <authorList>
            <consortium name="Pathogen Informatics"/>
        </authorList>
    </citation>
    <scope>NUCLEOTIDE SEQUENCE [LARGE SCALE GENOMIC DNA]</scope>
</reference>
<dbReference type="InterPro" id="IPR052103">
    <property type="entry name" value="Dual_spec_Phospatases"/>
</dbReference>
<dbReference type="GO" id="GO:0004721">
    <property type="term" value="F:phosphoprotein phosphatase activity"/>
    <property type="evidence" value="ECO:0007669"/>
    <property type="project" value="UniProtKB-KW"/>
</dbReference>
<evidence type="ECO:0000313" key="4">
    <source>
        <dbReference type="EMBL" id="VDN27754.1"/>
    </source>
</evidence>
<proteinExistence type="inferred from homology"/>